<gene>
    <name evidence="2" type="ORF">CSSPJE1EN2_LOCUS4431</name>
</gene>
<name>A0ABP1AFW3_9BRYO</name>
<reference evidence="2" key="1">
    <citation type="submission" date="2024-03" db="EMBL/GenBank/DDBJ databases">
        <authorList>
            <consortium name="ELIXIR-Norway"/>
            <consortium name="Elixir Norway"/>
        </authorList>
    </citation>
    <scope>NUCLEOTIDE SEQUENCE</scope>
</reference>
<dbReference type="SUPFAM" id="SSF52058">
    <property type="entry name" value="L domain-like"/>
    <property type="match status" value="1"/>
</dbReference>
<dbReference type="InterPro" id="IPR001611">
    <property type="entry name" value="Leu-rich_rpt"/>
</dbReference>
<dbReference type="PROSITE" id="PS51450">
    <property type="entry name" value="LRR"/>
    <property type="match status" value="1"/>
</dbReference>
<comment type="subcellular location">
    <subcellularLocation>
        <location evidence="1">Cell envelope</location>
    </subcellularLocation>
</comment>
<dbReference type="Gene3D" id="3.80.10.10">
    <property type="entry name" value="Ribonuclease Inhibitor"/>
    <property type="match status" value="1"/>
</dbReference>
<dbReference type="InterPro" id="IPR051848">
    <property type="entry name" value="PGIP"/>
</dbReference>
<evidence type="ECO:0000313" key="2">
    <source>
        <dbReference type="EMBL" id="CAK9861436.1"/>
    </source>
</evidence>
<dbReference type="PANTHER" id="PTHR48059:SF23">
    <property type="entry name" value="LEUCINE-RICH REPEAT-CONTAINING N-TERMINAL PLANT-TYPE DOMAIN-CONTAINING PROTEIN"/>
    <property type="match status" value="1"/>
</dbReference>
<sequence length="188" mass="20485">MALCSMFHSIVCTMKLLVMLLTFQHLLLLGVLSFYDGTKGGYTISKPCGVRMTQLDSQDMDALTSLYAAWNNTPNILTQLNRWTSNIPPNNSCYNPCYDGWYGVMCDSLGQNVIGLELIDRNLQGPLDPAIGDLSQLVILTISNNPGLVGPLPSTIGQLQNLLSLDLRHNSLSGTIPVLSGLTNLNEL</sequence>
<organism evidence="2 3">
    <name type="scientific">Sphagnum jensenii</name>
    <dbReference type="NCBI Taxonomy" id="128206"/>
    <lineage>
        <taxon>Eukaryota</taxon>
        <taxon>Viridiplantae</taxon>
        <taxon>Streptophyta</taxon>
        <taxon>Embryophyta</taxon>
        <taxon>Bryophyta</taxon>
        <taxon>Sphagnophytina</taxon>
        <taxon>Sphagnopsida</taxon>
        <taxon>Sphagnales</taxon>
        <taxon>Sphagnaceae</taxon>
        <taxon>Sphagnum</taxon>
    </lineage>
</organism>
<dbReference type="EMBL" id="OZ023713">
    <property type="protein sequence ID" value="CAK9861436.1"/>
    <property type="molecule type" value="Genomic_DNA"/>
</dbReference>
<evidence type="ECO:0000313" key="3">
    <source>
        <dbReference type="Proteomes" id="UP001497522"/>
    </source>
</evidence>
<proteinExistence type="predicted"/>
<accession>A0ABP1AFW3</accession>
<dbReference type="Proteomes" id="UP001497522">
    <property type="component" value="Chromosome 12"/>
</dbReference>
<dbReference type="PANTHER" id="PTHR48059">
    <property type="entry name" value="POLYGALACTURONASE INHIBITOR 1"/>
    <property type="match status" value="1"/>
</dbReference>
<evidence type="ECO:0000256" key="1">
    <source>
        <dbReference type="ARBA" id="ARBA00004196"/>
    </source>
</evidence>
<protein>
    <recommendedName>
        <fullName evidence="4">Leucine-rich repeat-containing N-terminal plant-type domain-containing protein</fullName>
    </recommendedName>
</protein>
<evidence type="ECO:0008006" key="4">
    <source>
        <dbReference type="Google" id="ProtNLM"/>
    </source>
</evidence>
<keyword evidence="3" id="KW-1185">Reference proteome</keyword>
<dbReference type="InterPro" id="IPR032675">
    <property type="entry name" value="LRR_dom_sf"/>
</dbReference>